<reference evidence="1 2" key="1">
    <citation type="journal article" date="2019" name="Int. J. Syst. Evol. Microbiol.">
        <title>The Global Catalogue of Microorganisms (GCM) 10K type strain sequencing project: providing services to taxonomists for standard genome sequencing and annotation.</title>
        <authorList>
            <consortium name="The Broad Institute Genomics Platform"/>
            <consortium name="The Broad Institute Genome Sequencing Center for Infectious Disease"/>
            <person name="Wu L."/>
            <person name="Ma J."/>
        </authorList>
    </citation>
    <scope>NUCLEOTIDE SEQUENCE [LARGE SCALE GENOMIC DNA]</scope>
    <source>
        <strain evidence="1 2">JCM 15591</strain>
    </source>
</reference>
<dbReference type="SUPFAM" id="SSF75169">
    <property type="entry name" value="DsrEFH-like"/>
    <property type="match status" value="1"/>
</dbReference>
<evidence type="ECO:0000313" key="2">
    <source>
        <dbReference type="Proteomes" id="UP001501475"/>
    </source>
</evidence>
<comment type="caution">
    <text evidence="1">The sequence shown here is derived from an EMBL/GenBank/DDBJ whole genome shotgun (WGS) entry which is preliminary data.</text>
</comment>
<dbReference type="InterPro" id="IPR027396">
    <property type="entry name" value="DsrEFH-like"/>
</dbReference>
<dbReference type="Gene3D" id="3.40.1260.10">
    <property type="entry name" value="DsrEFH-like"/>
    <property type="match status" value="1"/>
</dbReference>
<dbReference type="EMBL" id="BAAAPN010000003">
    <property type="protein sequence ID" value="GAA1745288.1"/>
    <property type="molecule type" value="Genomic_DNA"/>
</dbReference>
<accession>A0ABN2K221</accession>
<dbReference type="Proteomes" id="UP001501475">
    <property type="component" value="Unassembled WGS sequence"/>
</dbReference>
<dbReference type="RefSeq" id="WP_344060958.1">
    <property type="nucleotide sequence ID" value="NZ_BAAAPN010000003.1"/>
</dbReference>
<protein>
    <recommendedName>
        <fullName evidence="3">Peroxiredoxin</fullName>
    </recommendedName>
</protein>
<sequence length="120" mass="12429">MSKAAISLCTGLEDPEKVTVAFLVAVGAAESGRETMMFLTKEAVRLAIPGVARAVACEGCPPLAQLVERYAAAGGESIACGVCVDAKAMDADAFAPNVRKAGSVQLWEWIGDDAATTFSY</sequence>
<evidence type="ECO:0008006" key="3">
    <source>
        <dbReference type="Google" id="ProtNLM"/>
    </source>
</evidence>
<proteinExistence type="predicted"/>
<organism evidence="1 2">
    <name type="scientific">Nostocoides vanveenii</name>
    <dbReference type="NCBI Taxonomy" id="330835"/>
    <lineage>
        <taxon>Bacteria</taxon>
        <taxon>Bacillati</taxon>
        <taxon>Actinomycetota</taxon>
        <taxon>Actinomycetes</taxon>
        <taxon>Micrococcales</taxon>
        <taxon>Intrasporangiaceae</taxon>
        <taxon>Nostocoides</taxon>
    </lineage>
</organism>
<name>A0ABN2K221_9MICO</name>
<evidence type="ECO:0000313" key="1">
    <source>
        <dbReference type="EMBL" id="GAA1745288.1"/>
    </source>
</evidence>
<keyword evidence="2" id="KW-1185">Reference proteome</keyword>
<gene>
    <name evidence="1" type="ORF">GCM10009810_02490</name>
</gene>